<dbReference type="EMBL" id="JAVDRD010000013">
    <property type="protein sequence ID" value="MDR6512968.1"/>
    <property type="molecule type" value="Genomic_DNA"/>
</dbReference>
<evidence type="ECO:0000313" key="1">
    <source>
        <dbReference type="EMBL" id="MDR6512968.1"/>
    </source>
</evidence>
<protein>
    <submittedName>
        <fullName evidence="1">Uncharacterized protein</fullName>
    </submittedName>
</protein>
<proteinExistence type="predicted"/>
<reference evidence="1 2" key="1">
    <citation type="submission" date="2023-07" db="EMBL/GenBank/DDBJ databases">
        <title>Sorghum-associated microbial communities from plants grown in Nebraska, USA.</title>
        <authorList>
            <person name="Schachtman D."/>
        </authorList>
    </citation>
    <scope>NUCLEOTIDE SEQUENCE [LARGE SCALE GENOMIC DNA]</scope>
    <source>
        <strain evidence="1 2">DS1027</strain>
    </source>
</reference>
<dbReference type="Proteomes" id="UP001184150">
    <property type="component" value="Unassembled WGS sequence"/>
</dbReference>
<evidence type="ECO:0000313" key="2">
    <source>
        <dbReference type="Proteomes" id="UP001184150"/>
    </source>
</evidence>
<sequence length="165" mass="16750">MCGPALPIFAAGLAVAGQGISTISAIHQAQYQRDVALRQADLQRSAGRDAQAETNRAIQDQYRQMAADEGRQRVAAAAGGVGVEFGTAAEAVDSTRLNGSARVADIAMQGAGAVRQTEAGAAFAMGRASAASAQGQTALMSGLVDMGQSVLSGVRQYGAVRARIG</sequence>
<dbReference type="RefSeq" id="WP_309806351.1">
    <property type="nucleotide sequence ID" value="NZ_JAVDRD010000013.1"/>
</dbReference>
<gene>
    <name evidence="1" type="ORF">J2792_003856</name>
</gene>
<organism evidence="1 2">
    <name type="scientific">Novosphingobium capsulatum</name>
    <dbReference type="NCBI Taxonomy" id="13688"/>
    <lineage>
        <taxon>Bacteria</taxon>
        <taxon>Pseudomonadati</taxon>
        <taxon>Pseudomonadota</taxon>
        <taxon>Alphaproteobacteria</taxon>
        <taxon>Sphingomonadales</taxon>
        <taxon>Sphingomonadaceae</taxon>
        <taxon>Novosphingobium</taxon>
    </lineage>
</organism>
<accession>A0ABU1MS32</accession>
<comment type="caution">
    <text evidence="1">The sequence shown here is derived from an EMBL/GenBank/DDBJ whole genome shotgun (WGS) entry which is preliminary data.</text>
</comment>
<keyword evidence="2" id="KW-1185">Reference proteome</keyword>
<name>A0ABU1MS32_9SPHN</name>